<keyword evidence="4 6" id="KW-0472">Membrane</keyword>
<evidence type="ECO:0000313" key="8">
    <source>
        <dbReference type="Proteomes" id="UP001392437"/>
    </source>
</evidence>
<feature type="transmembrane region" description="Helical" evidence="6">
    <location>
        <begin position="391"/>
        <end position="419"/>
    </location>
</feature>
<keyword evidence="8" id="KW-1185">Reference proteome</keyword>
<keyword evidence="2 6" id="KW-0812">Transmembrane</keyword>
<dbReference type="Pfam" id="PF07690">
    <property type="entry name" value="MFS_1"/>
    <property type="match status" value="1"/>
</dbReference>
<feature type="transmembrane region" description="Helical" evidence="6">
    <location>
        <begin position="353"/>
        <end position="371"/>
    </location>
</feature>
<evidence type="ECO:0000256" key="2">
    <source>
        <dbReference type="ARBA" id="ARBA00022692"/>
    </source>
</evidence>
<feature type="region of interest" description="Disordered" evidence="5">
    <location>
        <begin position="1"/>
        <end position="49"/>
    </location>
</feature>
<name>A0AAW0R5Q8_9PEZI</name>
<evidence type="ECO:0000256" key="3">
    <source>
        <dbReference type="ARBA" id="ARBA00022989"/>
    </source>
</evidence>
<evidence type="ECO:0000256" key="6">
    <source>
        <dbReference type="SAM" id="Phobius"/>
    </source>
</evidence>
<proteinExistence type="predicted"/>
<dbReference type="EMBL" id="JAQQWP010000003">
    <property type="protein sequence ID" value="KAK8124234.1"/>
    <property type="molecule type" value="Genomic_DNA"/>
</dbReference>
<dbReference type="Proteomes" id="UP001392437">
    <property type="component" value="Unassembled WGS sequence"/>
</dbReference>
<evidence type="ECO:0000256" key="4">
    <source>
        <dbReference type="ARBA" id="ARBA00023136"/>
    </source>
</evidence>
<feature type="transmembrane region" description="Helical" evidence="6">
    <location>
        <begin position="155"/>
        <end position="177"/>
    </location>
</feature>
<comment type="subcellular location">
    <subcellularLocation>
        <location evidence="1">Membrane</location>
        <topology evidence="1">Multi-pass membrane protein</topology>
    </subcellularLocation>
</comment>
<dbReference type="AlphaFoldDB" id="A0AAW0R5Q8"/>
<evidence type="ECO:0000256" key="5">
    <source>
        <dbReference type="SAM" id="MobiDB-lite"/>
    </source>
</evidence>
<dbReference type="InterPro" id="IPR036259">
    <property type="entry name" value="MFS_trans_sf"/>
</dbReference>
<accession>A0AAW0R5Q8</accession>
<dbReference type="PANTHER" id="PTHR23507">
    <property type="entry name" value="ZGC:174356"/>
    <property type="match status" value="1"/>
</dbReference>
<feature type="compositionally biased region" description="Low complexity" evidence="5">
    <location>
        <begin position="1"/>
        <end position="17"/>
    </location>
</feature>
<dbReference type="GO" id="GO:0022857">
    <property type="term" value="F:transmembrane transporter activity"/>
    <property type="evidence" value="ECO:0007669"/>
    <property type="project" value="InterPro"/>
</dbReference>
<dbReference type="CDD" id="cd06174">
    <property type="entry name" value="MFS"/>
    <property type="match status" value="1"/>
</dbReference>
<dbReference type="InterPro" id="IPR011701">
    <property type="entry name" value="MFS"/>
</dbReference>
<feature type="transmembrane region" description="Helical" evidence="6">
    <location>
        <begin position="124"/>
        <end position="143"/>
    </location>
</feature>
<dbReference type="GO" id="GO:0016020">
    <property type="term" value="C:membrane"/>
    <property type="evidence" value="ECO:0007669"/>
    <property type="project" value="UniProtKB-SubCell"/>
</dbReference>
<comment type="caution">
    <text evidence="7">The sequence shown here is derived from an EMBL/GenBank/DDBJ whole genome shotgun (WGS) entry which is preliminary data.</text>
</comment>
<reference evidence="7 8" key="1">
    <citation type="submission" date="2023-01" db="EMBL/GenBank/DDBJ databases">
        <title>Analysis of 21 Apiospora genomes using comparative genomics revels a genus with tremendous synthesis potential of carbohydrate active enzymes and secondary metabolites.</title>
        <authorList>
            <person name="Sorensen T."/>
        </authorList>
    </citation>
    <scope>NUCLEOTIDE SEQUENCE [LARGE SCALE GENOMIC DNA]</scope>
    <source>
        <strain evidence="7 8">CBS 117206</strain>
    </source>
</reference>
<feature type="transmembrane region" description="Helical" evidence="6">
    <location>
        <begin position="183"/>
        <end position="205"/>
    </location>
</feature>
<sequence length="513" mass="56126">MSTQYATTATEPTETAPLLQVAQSSGDSTLPIGSEPGSQSSPDRETGWTKDAARVATSATVYLVLYAVADVARYIAVVRLLELGICREEYFKDRADVVGDDGFIPEHLCKSPEIQERLARLRGYLASFDAIVGLLLTLPYGLVVDRFGERMIAGLNVVGYMLSCAWLAVVCYCWNVFPIWVAVLSPLIRVIGGGVPTYTSVIYALTAKHVPAQNRSLVFLIFTGGQIVGTILSILITAWFLDQELLFAPLLSSLPLGLLCLVSLALMRPKVAAKEVCHDETDEDRNTTSMKGTLRYSWGIIKQLFKDGRVLILLVTVPLAKLNTPMTELTLQYIPEKFDMSVAAASRVISIEAFESLILMVVILPIIQKVAQFKFHMSSFEMDLYITQYSFLIQCVGCLLMAFAQAFYLFILGLLLFSLGSCTRPALQSVITDLVDPEHVAVLYTVIAVADGVGSAAGALLLNRAFAMVIRWNNELYLGFTFLIGAICCIIGLAGSMFVGYRALSSRSRNVVV</sequence>
<dbReference type="PANTHER" id="PTHR23507:SF1">
    <property type="entry name" value="FI18259P1-RELATED"/>
    <property type="match status" value="1"/>
</dbReference>
<evidence type="ECO:0000256" key="1">
    <source>
        <dbReference type="ARBA" id="ARBA00004141"/>
    </source>
</evidence>
<evidence type="ECO:0000313" key="7">
    <source>
        <dbReference type="EMBL" id="KAK8124234.1"/>
    </source>
</evidence>
<dbReference type="Gene3D" id="1.20.1250.20">
    <property type="entry name" value="MFS general substrate transporter like domains"/>
    <property type="match status" value="2"/>
</dbReference>
<keyword evidence="3 6" id="KW-1133">Transmembrane helix</keyword>
<protein>
    <submittedName>
        <fullName evidence="7">Major facilitator superfamily transporter</fullName>
    </submittedName>
</protein>
<dbReference type="SUPFAM" id="SSF103473">
    <property type="entry name" value="MFS general substrate transporter"/>
    <property type="match status" value="1"/>
</dbReference>
<organism evidence="7 8">
    <name type="scientific">Apiospora kogelbergensis</name>
    <dbReference type="NCBI Taxonomy" id="1337665"/>
    <lineage>
        <taxon>Eukaryota</taxon>
        <taxon>Fungi</taxon>
        <taxon>Dikarya</taxon>
        <taxon>Ascomycota</taxon>
        <taxon>Pezizomycotina</taxon>
        <taxon>Sordariomycetes</taxon>
        <taxon>Xylariomycetidae</taxon>
        <taxon>Amphisphaeriales</taxon>
        <taxon>Apiosporaceae</taxon>
        <taxon>Apiospora</taxon>
    </lineage>
</organism>
<feature type="transmembrane region" description="Helical" evidence="6">
    <location>
        <begin position="440"/>
        <end position="462"/>
    </location>
</feature>
<feature type="transmembrane region" description="Helical" evidence="6">
    <location>
        <begin position="477"/>
        <end position="499"/>
    </location>
</feature>
<gene>
    <name evidence="7" type="ORF">PG999_004152</name>
</gene>
<feature type="transmembrane region" description="Helical" evidence="6">
    <location>
        <begin position="217"/>
        <end position="240"/>
    </location>
</feature>
<feature type="transmembrane region" description="Helical" evidence="6">
    <location>
        <begin position="246"/>
        <end position="266"/>
    </location>
</feature>